<sequence>MLGPLPPITAQIAFYNYVCHGGNPNKFAMDPSRANGSWAGLSEAEKLKWHSLSRSYVLHQPVEALKAAFIFLRMDQPFISRKEYACIEGTILSTMMFDSTIRKILAAAGTIRRSTLNIDISQCRAELPEPNYEEEFPLGISSIQIQAQPMIVWGYAAEYLIKGTISEKEYLVVEKLALTAFSSSLKTSDIILRLLIENIGLIRPHSSAHKR</sequence>
<dbReference type="Proteomes" id="UP000054007">
    <property type="component" value="Unassembled WGS sequence"/>
</dbReference>
<evidence type="ECO:0000313" key="1">
    <source>
        <dbReference type="EMBL" id="KIY66643.1"/>
    </source>
</evidence>
<evidence type="ECO:0000313" key="2">
    <source>
        <dbReference type="Proteomes" id="UP000054007"/>
    </source>
</evidence>
<accession>A0A0D7B7W4</accession>
<dbReference type="AlphaFoldDB" id="A0A0D7B7W4"/>
<keyword evidence="2" id="KW-1185">Reference proteome</keyword>
<organism evidence="1 2">
    <name type="scientific">Cylindrobasidium torrendii FP15055 ss-10</name>
    <dbReference type="NCBI Taxonomy" id="1314674"/>
    <lineage>
        <taxon>Eukaryota</taxon>
        <taxon>Fungi</taxon>
        <taxon>Dikarya</taxon>
        <taxon>Basidiomycota</taxon>
        <taxon>Agaricomycotina</taxon>
        <taxon>Agaricomycetes</taxon>
        <taxon>Agaricomycetidae</taxon>
        <taxon>Agaricales</taxon>
        <taxon>Marasmiineae</taxon>
        <taxon>Physalacriaceae</taxon>
        <taxon>Cylindrobasidium</taxon>
    </lineage>
</organism>
<reference evidence="1 2" key="1">
    <citation type="journal article" date="2015" name="Fungal Genet. Biol.">
        <title>Evolution of novel wood decay mechanisms in Agaricales revealed by the genome sequences of Fistulina hepatica and Cylindrobasidium torrendii.</title>
        <authorList>
            <person name="Floudas D."/>
            <person name="Held B.W."/>
            <person name="Riley R."/>
            <person name="Nagy L.G."/>
            <person name="Koehler G."/>
            <person name="Ransdell A.S."/>
            <person name="Younus H."/>
            <person name="Chow J."/>
            <person name="Chiniquy J."/>
            <person name="Lipzen A."/>
            <person name="Tritt A."/>
            <person name="Sun H."/>
            <person name="Haridas S."/>
            <person name="LaButti K."/>
            <person name="Ohm R.A."/>
            <person name="Kues U."/>
            <person name="Blanchette R.A."/>
            <person name="Grigoriev I.V."/>
            <person name="Minto R.E."/>
            <person name="Hibbett D.S."/>
        </authorList>
    </citation>
    <scope>NUCLEOTIDE SEQUENCE [LARGE SCALE GENOMIC DNA]</scope>
    <source>
        <strain evidence="1 2">FP15055 ss-10</strain>
    </source>
</reference>
<name>A0A0D7B7W4_9AGAR</name>
<protein>
    <submittedName>
        <fullName evidence="1">Uncharacterized protein</fullName>
    </submittedName>
</protein>
<proteinExistence type="predicted"/>
<gene>
    <name evidence="1" type="ORF">CYLTODRAFT_455190</name>
</gene>
<dbReference type="EMBL" id="KN880548">
    <property type="protein sequence ID" value="KIY66643.1"/>
    <property type="molecule type" value="Genomic_DNA"/>
</dbReference>